<sequence>MGEGEDTPVVFVGKYSISSLVRDEAPTQSTVFVSIPHEENRVTDVGAVPQALGLDLWDYALGISTGIGYSSTFTIFDVELLSILTAVPGELASTCDLNDTCQHTYTDHAELGHSKRVGYVIWFAVLVDRRVDFGDTGIDGGLKIVTKASPFDRAL</sequence>
<dbReference type="EMBL" id="ML209533">
    <property type="protein sequence ID" value="TFK58223.1"/>
    <property type="molecule type" value="Genomic_DNA"/>
</dbReference>
<reference evidence="1 2" key="1">
    <citation type="journal article" date="2019" name="Nat. Ecol. Evol.">
        <title>Megaphylogeny resolves global patterns of mushroom evolution.</title>
        <authorList>
            <person name="Varga T."/>
            <person name="Krizsan K."/>
            <person name="Foldi C."/>
            <person name="Dima B."/>
            <person name="Sanchez-Garcia M."/>
            <person name="Sanchez-Ramirez S."/>
            <person name="Szollosi G.J."/>
            <person name="Szarkandi J.G."/>
            <person name="Papp V."/>
            <person name="Albert L."/>
            <person name="Andreopoulos W."/>
            <person name="Angelini C."/>
            <person name="Antonin V."/>
            <person name="Barry K.W."/>
            <person name="Bougher N.L."/>
            <person name="Buchanan P."/>
            <person name="Buyck B."/>
            <person name="Bense V."/>
            <person name="Catcheside P."/>
            <person name="Chovatia M."/>
            <person name="Cooper J."/>
            <person name="Damon W."/>
            <person name="Desjardin D."/>
            <person name="Finy P."/>
            <person name="Geml J."/>
            <person name="Haridas S."/>
            <person name="Hughes K."/>
            <person name="Justo A."/>
            <person name="Karasinski D."/>
            <person name="Kautmanova I."/>
            <person name="Kiss B."/>
            <person name="Kocsube S."/>
            <person name="Kotiranta H."/>
            <person name="LaButti K.M."/>
            <person name="Lechner B.E."/>
            <person name="Liimatainen K."/>
            <person name="Lipzen A."/>
            <person name="Lukacs Z."/>
            <person name="Mihaltcheva S."/>
            <person name="Morgado L.N."/>
            <person name="Niskanen T."/>
            <person name="Noordeloos M.E."/>
            <person name="Ohm R.A."/>
            <person name="Ortiz-Santana B."/>
            <person name="Ovrebo C."/>
            <person name="Racz N."/>
            <person name="Riley R."/>
            <person name="Savchenko A."/>
            <person name="Shiryaev A."/>
            <person name="Soop K."/>
            <person name="Spirin V."/>
            <person name="Szebenyi C."/>
            <person name="Tomsovsky M."/>
            <person name="Tulloss R.E."/>
            <person name="Uehling J."/>
            <person name="Grigoriev I.V."/>
            <person name="Vagvolgyi C."/>
            <person name="Papp T."/>
            <person name="Martin F.M."/>
            <person name="Miettinen O."/>
            <person name="Hibbett D.S."/>
            <person name="Nagy L.G."/>
        </authorList>
    </citation>
    <scope>NUCLEOTIDE SEQUENCE [LARGE SCALE GENOMIC DNA]</scope>
    <source>
        <strain evidence="1 2">NL-1719</strain>
    </source>
</reference>
<accession>A0ACD2ZXH1</accession>
<evidence type="ECO:0000313" key="1">
    <source>
        <dbReference type="EMBL" id="TFK58223.1"/>
    </source>
</evidence>
<proteinExistence type="predicted"/>
<gene>
    <name evidence="1" type="ORF">BDN72DRAFT_884274</name>
</gene>
<organism evidence="1 2">
    <name type="scientific">Pluteus cervinus</name>
    <dbReference type="NCBI Taxonomy" id="181527"/>
    <lineage>
        <taxon>Eukaryota</taxon>
        <taxon>Fungi</taxon>
        <taxon>Dikarya</taxon>
        <taxon>Basidiomycota</taxon>
        <taxon>Agaricomycotina</taxon>
        <taxon>Agaricomycetes</taxon>
        <taxon>Agaricomycetidae</taxon>
        <taxon>Agaricales</taxon>
        <taxon>Pluteineae</taxon>
        <taxon>Pluteaceae</taxon>
        <taxon>Pluteus</taxon>
    </lineage>
</organism>
<keyword evidence="2" id="KW-1185">Reference proteome</keyword>
<name>A0ACD2ZXH1_9AGAR</name>
<evidence type="ECO:0000313" key="2">
    <source>
        <dbReference type="Proteomes" id="UP000308600"/>
    </source>
</evidence>
<dbReference type="Proteomes" id="UP000308600">
    <property type="component" value="Unassembled WGS sequence"/>
</dbReference>
<protein>
    <submittedName>
        <fullName evidence="1">Uncharacterized protein</fullName>
    </submittedName>
</protein>